<name>A0ABD5FF06_ENTAV</name>
<dbReference type="AlphaFoldDB" id="A0ABD5FF06"/>
<dbReference type="RefSeq" id="WP_311924286.1">
    <property type="nucleotide sequence ID" value="NZ_JARPWV010000075.1"/>
</dbReference>
<proteinExistence type="predicted"/>
<sequence length="170" mass="19760">MAKLIKTDEIVNFSETSFILDTNVWLYAYSDYNTNDFGYSSVLELLLENNANILLPPIVSTEFINRYCRQAFEVFKQAQKRYSYKKDFRPTIHYQTAFSYITGVLREDIHPITSFVGIDEKDLKDAVCKPCLGDLNDDIILNIALRTDSIIITHDRDYLQTNKKVKIIQL</sequence>
<feature type="domain" description="PIN" evidence="1">
    <location>
        <begin position="16"/>
        <end position="160"/>
    </location>
</feature>
<dbReference type="Gene3D" id="3.40.50.1010">
    <property type="entry name" value="5'-nuclease"/>
    <property type="match status" value="1"/>
</dbReference>
<dbReference type="SUPFAM" id="SSF88723">
    <property type="entry name" value="PIN domain-like"/>
    <property type="match status" value="1"/>
</dbReference>
<dbReference type="Proteomes" id="UP001264335">
    <property type="component" value="Unassembled WGS sequence"/>
</dbReference>
<dbReference type="Pfam" id="PF01850">
    <property type="entry name" value="PIN"/>
    <property type="match status" value="1"/>
</dbReference>
<dbReference type="SMART" id="SM00670">
    <property type="entry name" value="PINc"/>
    <property type="match status" value="1"/>
</dbReference>
<dbReference type="InterPro" id="IPR002716">
    <property type="entry name" value="PIN_dom"/>
</dbReference>
<evidence type="ECO:0000313" key="2">
    <source>
        <dbReference type="EMBL" id="MDT2516817.1"/>
    </source>
</evidence>
<evidence type="ECO:0000259" key="1">
    <source>
        <dbReference type="SMART" id="SM00670"/>
    </source>
</evidence>
<dbReference type="InterPro" id="IPR029060">
    <property type="entry name" value="PIN-like_dom_sf"/>
</dbReference>
<gene>
    <name evidence="2" type="ORF">P7D79_21580</name>
</gene>
<organism evidence="2 3">
    <name type="scientific">Enterococcus avium</name>
    <name type="common">Streptococcus avium</name>
    <dbReference type="NCBI Taxonomy" id="33945"/>
    <lineage>
        <taxon>Bacteria</taxon>
        <taxon>Bacillati</taxon>
        <taxon>Bacillota</taxon>
        <taxon>Bacilli</taxon>
        <taxon>Lactobacillales</taxon>
        <taxon>Enterococcaceae</taxon>
        <taxon>Enterococcus</taxon>
    </lineage>
</organism>
<protein>
    <recommendedName>
        <fullName evidence="1">PIN domain-containing protein</fullName>
    </recommendedName>
</protein>
<reference evidence="2 3" key="1">
    <citation type="submission" date="2023-03" db="EMBL/GenBank/DDBJ databases">
        <authorList>
            <person name="Shen W."/>
            <person name="Cai J."/>
        </authorList>
    </citation>
    <scope>NUCLEOTIDE SEQUENCE [LARGE SCALE GENOMIC DNA]</scope>
    <source>
        <strain evidence="2 3">Y2</strain>
    </source>
</reference>
<accession>A0ABD5FF06</accession>
<dbReference type="EMBL" id="JARPWY010000108">
    <property type="protein sequence ID" value="MDT2516817.1"/>
    <property type="molecule type" value="Genomic_DNA"/>
</dbReference>
<evidence type="ECO:0000313" key="3">
    <source>
        <dbReference type="Proteomes" id="UP001264335"/>
    </source>
</evidence>
<comment type="caution">
    <text evidence="2">The sequence shown here is derived from an EMBL/GenBank/DDBJ whole genome shotgun (WGS) entry which is preliminary data.</text>
</comment>